<dbReference type="CDD" id="cd05016">
    <property type="entry name" value="SIS_PGI_2"/>
    <property type="match status" value="1"/>
</dbReference>
<reference evidence="9 10" key="1">
    <citation type="submission" date="2017-04" db="EMBL/GenBank/DDBJ databases">
        <authorList>
            <person name="Afonso C.L."/>
            <person name="Miller P.J."/>
            <person name="Scott M.A."/>
            <person name="Spackman E."/>
            <person name="Goraichik I."/>
            <person name="Dimitrov K.M."/>
            <person name="Suarez D.L."/>
            <person name="Swayne D.E."/>
        </authorList>
    </citation>
    <scope>NUCLEOTIDE SEQUENCE [LARGE SCALE GENOMIC DNA]</scope>
    <source>
        <strain evidence="9 10">VK13</strain>
    </source>
</reference>
<feature type="active site" evidence="7">
    <location>
        <position position="342"/>
    </location>
</feature>
<evidence type="ECO:0000313" key="10">
    <source>
        <dbReference type="Proteomes" id="UP000192708"/>
    </source>
</evidence>
<evidence type="ECO:0000256" key="5">
    <source>
        <dbReference type="ARBA" id="ARBA00023235"/>
    </source>
</evidence>
<dbReference type="HAMAP" id="MF_00473">
    <property type="entry name" value="G6P_isomerase"/>
    <property type="match status" value="1"/>
</dbReference>
<dbReference type="Gene3D" id="1.10.1390.10">
    <property type="match status" value="1"/>
</dbReference>
<evidence type="ECO:0000256" key="6">
    <source>
        <dbReference type="ARBA" id="ARBA00029321"/>
    </source>
</evidence>
<dbReference type="InterPro" id="IPR035476">
    <property type="entry name" value="SIS_PGI_1"/>
</dbReference>
<dbReference type="GO" id="GO:0004347">
    <property type="term" value="F:glucose-6-phosphate isomerase activity"/>
    <property type="evidence" value="ECO:0007669"/>
    <property type="project" value="UniProtKB-UniRule"/>
</dbReference>
<dbReference type="UniPathway" id="UPA00109">
    <property type="reaction ID" value="UER00181"/>
</dbReference>
<protein>
    <recommendedName>
        <fullName evidence="7">Glucose-6-phosphate isomerase</fullName>
        <shortName evidence="7">GPI</shortName>
        <ecNumber evidence="7">5.3.1.9</ecNumber>
    </recommendedName>
    <alternativeName>
        <fullName evidence="7">Phosphoglucose isomerase</fullName>
        <shortName evidence="7">PGI</shortName>
    </alternativeName>
    <alternativeName>
        <fullName evidence="7">Phosphohexose isomerase</fullName>
        <shortName evidence="7">PHI</shortName>
    </alternativeName>
</protein>
<comment type="catalytic activity">
    <reaction evidence="6 7 8">
        <text>alpha-D-glucose 6-phosphate = beta-D-fructose 6-phosphate</text>
        <dbReference type="Rhea" id="RHEA:11816"/>
        <dbReference type="ChEBI" id="CHEBI:57634"/>
        <dbReference type="ChEBI" id="CHEBI:58225"/>
        <dbReference type="EC" id="5.3.1.9"/>
    </reaction>
</comment>
<gene>
    <name evidence="7" type="primary">pgi</name>
    <name evidence="9" type="ORF">SAMN06296008_101315</name>
</gene>
<dbReference type="Gene3D" id="3.40.50.10490">
    <property type="entry name" value="Glucose-6-phosphate isomerase like protein, domain 1"/>
    <property type="match status" value="2"/>
</dbReference>
<dbReference type="GO" id="GO:0005829">
    <property type="term" value="C:cytosol"/>
    <property type="evidence" value="ECO:0007669"/>
    <property type="project" value="TreeGrafter"/>
</dbReference>
<dbReference type="PANTHER" id="PTHR11469:SF1">
    <property type="entry name" value="GLUCOSE-6-PHOSPHATE ISOMERASE"/>
    <property type="match status" value="1"/>
</dbReference>
<proteinExistence type="inferred from homology"/>
<dbReference type="RefSeq" id="WP_084282098.1">
    <property type="nucleotide sequence ID" value="NZ_FWXJ01000001.1"/>
</dbReference>
<evidence type="ECO:0000256" key="3">
    <source>
        <dbReference type="ARBA" id="ARBA00022432"/>
    </source>
</evidence>
<dbReference type="GO" id="GO:0097367">
    <property type="term" value="F:carbohydrate derivative binding"/>
    <property type="evidence" value="ECO:0007669"/>
    <property type="project" value="InterPro"/>
</dbReference>
<keyword evidence="7" id="KW-0963">Cytoplasm</keyword>
<comment type="pathway">
    <text evidence="1 7 8">Carbohydrate degradation; glycolysis; D-glyceraldehyde 3-phosphate and glycerone phosphate from D-glucose: step 2/4.</text>
</comment>
<dbReference type="OrthoDB" id="140919at2"/>
<keyword evidence="10" id="KW-1185">Reference proteome</keyword>
<keyword evidence="5 7" id="KW-0413">Isomerase</keyword>
<evidence type="ECO:0000256" key="8">
    <source>
        <dbReference type="RuleBase" id="RU000612"/>
    </source>
</evidence>
<dbReference type="PANTHER" id="PTHR11469">
    <property type="entry name" value="GLUCOSE-6-PHOSPHATE ISOMERASE"/>
    <property type="match status" value="1"/>
</dbReference>
<evidence type="ECO:0000256" key="4">
    <source>
        <dbReference type="ARBA" id="ARBA00023152"/>
    </source>
</evidence>
<dbReference type="PRINTS" id="PR00662">
    <property type="entry name" value="G6PISOMERASE"/>
</dbReference>
<dbReference type="PROSITE" id="PS00174">
    <property type="entry name" value="P_GLUCOSE_ISOMERASE_2"/>
    <property type="match status" value="1"/>
</dbReference>
<dbReference type="GO" id="GO:0051156">
    <property type="term" value="P:glucose 6-phosphate metabolic process"/>
    <property type="evidence" value="ECO:0007669"/>
    <property type="project" value="TreeGrafter"/>
</dbReference>
<evidence type="ECO:0000256" key="1">
    <source>
        <dbReference type="ARBA" id="ARBA00004926"/>
    </source>
</evidence>
<dbReference type="EC" id="5.3.1.9" evidence="7"/>
<dbReference type="InterPro" id="IPR001672">
    <property type="entry name" value="G6P_Isomerase"/>
</dbReference>
<feature type="active site" evidence="7">
    <location>
        <position position="455"/>
    </location>
</feature>
<comment type="similarity">
    <text evidence="2 7 8">Belongs to the GPI family.</text>
</comment>
<dbReference type="STRING" id="1938817.SAMN06296008_101315"/>
<comment type="function">
    <text evidence="7">Catalyzes the reversible isomerization of glucose-6-phosphate to fructose-6-phosphate.</text>
</comment>
<dbReference type="InterPro" id="IPR023096">
    <property type="entry name" value="G6P_Isomerase_C"/>
</dbReference>
<evidence type="ECO:0000313" key="9">
    <source>
        <dbReference type="EMBL" id="SMC30952.1"/>
    </source>
</evidence>
<dbReference type="InterPro" id="IPR046348">
    <property type="entry name" value="SIS_dom_sf"/>
</dbReference>
<keyword evidence="4 7" id="KW-0324">Glycolysis</keyword>
<dbReference type="GO" id="GO:0006094">
    <property type="term" value="P:gluconeogenesis"/>
    <property type="evidence" value="ECO:0007669"/>
    <property type="project" value="UniProtKB-UniRule"/>
</dbReference>
<comment type="subcellular location">
    <subcellularLocation>
        <location evidence="7">Cytoplasm</location>
    </subcellularLocation>
</comment>
<name>A0A1W1Y460_9BURK</name>
<evidence type="ECO:0000256" key="2">
    <source>
        <dbReference type="ARBA" id="ARBA00006604"/>
    </source>
</evidence>
<dbReference type="InterPro" id="IPR035482">
    <property type="entry name" value="SIS_PGI_2"/>
</dbReference>
<dbReference type="CDD" id="cd05015">
    <property type="entry name" value="SIS_PGI_1"/>
    <property type="match status" value="1"/>
</dbReference>
<comment type="pathway">
    <text evidence="7">Carbohydrate biosynthesis; gluconeogenesis.</text>
</comment>
<dbReference type="SUPFAM" id="SSF53697">
    <property type="entry name" value="SIS domain"/>
    <property type="match status" value="1"/>
</dbReference>
<dbReference type="GO" id="GO:0048029">
    <property type="term" value="F:monosaccharide binding"/>
    <property type="evidence" value="ECO:0007669"/>
    <property type="project" value="TreeGrafter"/>
</dbReference>
<organism evidence="9 10">
    <name type="scientific">Polynucleobacter kasalickyi</name>
    <dbReference type="NCBI Taxonomy" id="1938817"/>
    <lineage>
        <taxon>Bacteria</taxon>
        <taxon>Pseudomonadati</taxon>
        <taxon>Pseudomonadota</taxon>
        <taxon>Betaproteobacteria</taxon>
        <taxon>Burkholderiales</taxon>
        <taxon>Burkholderiaceae</taxon>
        <taxon>Polynucleobacter</taxon>
    </lineage>
</organism>
<dbReference type="NCBIfam" id="NF001211">
    <property type="entry name" value="PRK00179.1"/>
    <property type="match status" value="1"/>
</dbReference>
<dbReference type="InterPro" id="IPR018189">
    <property type="entry name" value="Phosphoglucose_isomerase_CS"/>
</dbReference>
<accession>A0A1W1Y460</accession>
<dbReference type="PROSITE" id="PS51463">
    <property type="entry name" value="P_GLUCOSE_ISOMERASE_3"/>
    <property type="match status" value="1"/>
</dbReference>
<dbReference type="GO" id="GO:0006096">
    <property type="term" value="P:glycolytic process"/>
    <property type="evidence" value="ECO:0007669"/>
    <property type="project" value="UniProtKB-UniRule"/>
</dbReference>
<feature type="active site" description="Proton donor" evidence="7">
    <location>
        <position position="312"/>
    </location>
</feature>
<dbReference type="Pfam" id="PF00342">
    <property type="entry name" value="PGI"/>
    <property type="match status" value="1"/>
</dbReference>
<dbReference type="AlphaFoldDB" id="A0A1W1Y460"/>
<sequence length="491" mass="54702">MTNTAHNTESPLYVDTLYQGINSFQWRELFDIVEKKGFSEKRKALFSGKKINQSENRAVLHTALRNLQGDPVLVDGEDIMPAIQTVWRQIEQCCNKFVGITDIIHIGIGGSDFGPRLVCDALWTDDSVAKTSVNVHFLSNIDSADLARTLARAKPQSTRVIIVSKTFTTLETMQNAQSVLKWLTEAKLTKTQLSNLLYAVTTNTDAALQFGVKEENILPFWDWVGGRFSVWSAVGLPIALKFGFDTFKQFLAGAHAMDQHFLNAPIEQNQPLALALSLYRNQLKRDVKSQAIIPYAQALNLFPTWLQQLEMESNGKTFGLDHQPVATSSVSVFGSAGTNAQHSYFQMLHQGTQVVPVDFIAIKAPLSNLPCAEEHHRQLIANCLAQSQALAQGFRHPTDQNHTYSGNRPNTLIWLARLDAYNLGALMALYEHRTFCLGVLYGVNSFDQPGVELGKKLAKPIDQALANPEDTNLLAGFDDITKSRIQWFNLP</sequence>
<dbReference type="PROSITE" id="PS00765">
    <property type="entry name" value="P_GLUCOSE_ISOMERASE_1"/>
    <property type="match status" value="1"/>
</dbReference>
<evidence type="ECO:0000256" key="7">
    <source>
        <dbReference type="HAMAP-Rule" id="MF_00473"/>
    </source>
</evidence>
<dbReference type="Proteomes" id="UP000192708">
    <property type="component" value="Unassembled WGS sequence"/>
</dbReference>
<dbReference type="UniPathway" id="UPA00138"/>
<dbReference type="EMBL" id="FWXJ01000001">
    <property type="protein sequence ID" value="SMC30952.1"/>
    <property type="molecule type" value="Genomic_DNA"/>
</dbReference>
<keyword evidence="3 7" id="KW-0312">Gluconeogenesis</keyword>